<sequence>MPPRRSLSVKHIRFAERLERIRSRRWGGDNDDAEAQLDDTTLWTKTILLGERCRVPSGGGGGYGGGGDDAMGYRPRHPRSVPVTRSNSFAGVLDNRGGSCRPAGARL</sequence>
<accession>A0A3B6GVP0</accession>
<dbReference type="OrthoDB" id="1703859at2759"/>
<reference evidence="2" key="1">
    <citation type="submission" date="2018-08" db="EMBL/GenBank/DDBJ databases">
        <authorList>
            <person name="Rossello M."/>
        </authorList>
    </citation>
    <scope>NUCLEOTIDE SEQUENCE [LARGE SCALE GENOMIC DNA]</scope>
    <source>
        <strain evidence="2">cv. Chinese Spring</strain>
    </source>
</reference>
<reference evidence="2" key="2">
    <citation type="submission" date="2018-10" db="UniProtKB">
        <authorList>
            <consortium name="EnsemblPlants"/>
        </authorList>
    </citation>
    <scope>IDENTIFICATION</scope>
</reference>
<organism evidence="2">
    <name type="scientific">Triticum aestivum</name>
    <name type="common">Wheat</name>
    <dbReference type="NCBI Taxonomy" id="4565"/>
    <lineage>
        <taxon>Eukaryota</taxon>
        <taxon>Viridiplantae</taxon>
        <taxon>Streptophyta</taxon>
        <taxon>Embryophyta</taxon>
        <taxon>Tracheophyta</taxon>
        <taxon>Spermatophyta</taxon>
        <taxon>Magnoliopsida</taxon>
        <taxon>Liliopsida</taxon>
        <taxon>Poales</taxon>
        <taxon>Poaceae</taxon>
        <taxon>BOP clade</taxon>
        <taxon>Pooideae</taxon>
        <taxon>Triticodae</taxon>
        <taxon>Triticeae</taxon>
        <taxon>Triticinae</taxon>
        <taxon>Triticum</taxon>
    </lineage>
</organism>
<name>A0A3B6GVP0_WHEAT</name>
<evidence type="ECO:0000313" key="3">
    <source>
        <dbReference type="Proteomes" id="UP000019116"/>
    </source>
</evidence>
<dbReference type="PANTHER" id="PTHR36801">
    <property type="entry name" value="OS06G0150200 PROTEIN"/>
    <property type="match status" value="1"/>
</dbReference>
<dbReference type="Gramene" id="TraesCS3D03G0494800.1">
    <property type="protein sequence ID" value="TraesCS3D03G0494800.1.CDS1"/>
    <property type="gene ID" value="TraesCS3D03G0494800"/>
</dbReference>
<dbReference type="AlphaFoldDB" id="A0A3B6GVP0"/>
<dbReference type="EnsemblPlants" id="TraesCS3D02G209000.1">
    <property type="protein sequence ID" value="TraesCS3D02G209000.1.cds1"/>
    <property type="gene ID" value="TraesCS3D02G209000"/>
</dbReference>
<feature type="compositionally biased region" description="Gly residues" evidence="1">
    <location>
        <begin position="57"/>
        <end position="69"/>
    </location>
</feature>
<dbReference type="PANTHER" id="PTHR36801:SF2">
    <property type="entry name" value="OS01G0570601 PROTEIN"/>
    <property type="match status" value="1"/>
</dbReference>
<dbReference type="Proteomes" id="UP000019116">
    <property type="component" value="Chromosome 3D"/>
</dbReference>
<evidence type="ECO:0000256" key="1">
    <source>
        <dbReference type="SAM" id="MobiDB-lite"/>
    </source>
</evidence>
<dbReference type="Gramene" id="TraesRN3D0100520800.1">
    <property type="protein sequence ID" value="TraesRN3D0100520800.1"/>
    <property type="gene ID" value="TraesRN3D0100520800"/>
</dbReference>
<feature type="region of interest" description="Disordered" evidence="1">
    <location>
        <begin position="54"/>
        <end position="107"/>
    </location>
</feature>
<proteinExistence type="predicted"/>
<keyword evidence="3" id="KW-1185">Reference proteome</keyword>
<evidence type="ECO:0000313" key="2">
    <source>
        <dbReference type="EnsemblPlants" id="TraesCS3D02G209000.1.cds1"/>
    </source>
</evidence>
<protein>
    <submittedName>
        <fullName evidence="2">Uncharacterized protein</fullName>
    </submittedName>
</protein>
<dbReference type="Gramene" id="TraesCS3D02G209000.1">
    <property type="protein sequence ID" value="TraesCS3D02G209000.1.cds1"/>
    <property type="gene ID" value="TraesCS3D02G209000"/>
</dbReference>